<accession>A0A8J3JAT8</accession>
<keyword evidence="2" id="KW-1185">Reference proteome</keyword>
<organism evidence="1 2">
    <name type="scientific">Actinocatenispora rupis</name>
    <dbReference type="NCBI Taxonomy" id="519421"/>
    <lineage>
        <taxon>Bacteria</taxon>
        <taxon>Bacillati</taxon>
        <taxon>Actinomycetota</taxon>
        <taxon>Actinomycetes</taxon>
        <taxon>Micromonosporales</taxon>
        <taxon>Micromonosporaceae</taxon>
        <taxon>Actinocatenispora</taxon>
    </lineage>
</organism>
<evidence type="ECO:0000313" key="1">
    <source>
        <dbReference type="EMBL" id="GID12613.1"/>
    </source>
</evidence>
<protein>
    <submittedName>
        <fullName evidence="1">Uncharacterized protein</fullName>
    </submittedName>
</protein>
<dbReference type="RefSeq" id="WP_203658683.1">
    <property type="nucleotide sequence ID" value="NZ_BAAAZM010000013.1"/>
</dbReference>
<dbReference type="Proteomes" id="UP000612808">
    <property type="component" value="Unassembled WGS sequence"/>
</dbReference>
<comment type="caution">
    <text evidence="1">The sequence shown here is derived from an EMBL/GenBank/DDBJ whole genome shotgun (WGS) entry which is preliminary data.</text>
</comment>
<reference evidence="1" key="1">
    <citation type="submission" date="2021-01" db="EMBL/GenBank/DDBJ databases">
        <title>Whole genome shotgun sequence of Actinocatenispora rupis NBRC 107355.</title>
        <authorList>
            <person name="Komaki H."/>
            <person name="Tamura T."/>
        </authorList>
    </citation>
    <scope>NUCLEOTIDE SEQUENCE</scope>
    <source>
        <strain evidence="1">NBRC 107355</strain>
    </source>
</reference>
<dbReference type="AlphaFoldDB" id="A0A8J3JAT8"/>
<evidence type="ECO:0000313" key="2">
    <source>
        <dbReference type="Proteomes" id="UP000612808"/>
    </source>
</evidence>
<gene>
    <name evidence="1" type="ORF">Aru02nite_35020</name>
</gene>
<sequence length="112" mass="12961">MTQATGTRGRARGIRRVPVEDDLTRLNGPTTGVVQLPNRLLWQPDVHLDLSDRALLQFLYETVLREAHTGEELETWLDGETLIRLWPDLYLPRAVREQWERKHPELRTPAAA</sequence>
<name>A0A8J3JAT8_9ACTN</name>
<proteinExistence type="predicted"/>
<dbReference type="EMBL" id="BOMB01000019">
    <property type="protein sequence ID" value="GID12613.1"/>
    <property type="molecule type" value="Genomic_DNA"/>
</dbReference>